<evidence type="ECO:0000259" key="1">
    <source>
        <dbReference type="Pfam" id="PF00501"/>
    </source>
</evidence>
<organism evidence="2 3">
    <name type="scientific">Clostridium aciditolerans</name>
    <dbReference type="NCBI Taxonomy" id="339861"/>
    <lineage>
        <taxon>Bacteria</taxon>
        <taxon>Bacillati</taxon>
        <taxon>Bacillota</taxon>
        <taxon>Clostridia</taxon>
        <taxon>Eubacteriales</taxon>
        <taxon>Clostridiaceae</taxon>
        <taxon>Clostridium</taxon>
    </lineage>
</organism>
<sequence length="437" mass="50696">MKITPMEKWMVDKIGIKEGNNKELEQYQLNKINEVIAYSKKYSRFYKEHLKCFNELDINSFKDFESIPFTLPHHIKNNPLDFLCVSPKDIDRVVTLRTSGTSSEEKRIYFTEKDLQFTIDFFKHGMSSLVDRKDKVLVLLPGESYGSIGDLLQKALREIDIECYVKGVLVKPKDVAKFIQDKNINCIVGIPIKLLQLSRIESEAFKKNIEKILLSTDYVPKTLVKEITEKFNCKVFAHYGMTEMGYGGGVECEALNGYHMRDIDLYFEIIDPVTGKTVENGQYGEIVFTTLTREGMPLIRYRTGDIAAFSTQYCPCGTFLKTMSPVLGRIDNRIKIDEDKFIYMRDLDEIILSFKAIIDYKAYIEEGNIIFIDLITLNERDFHKVSKEMMSYIKEIPVIKEALVENIIEIVLIHSLEPSIIKNSMTKRRIYDYRKRG</sequence>
<protein>
    <submittedName>
        <fullName evidence="2">Phenylacetate--CoA ligase family protein</fullName>
    </submittedName>
</protein>
<dbReference type="Gene3D" id="3.40.50.12780">
    <property type="entry name" value="N-terminal domain of ligase-like"/>
    <property type="match status" value="1"/>
</dbReference>
<dbReference type="InterPro" id="IPR000873">
    <property type="entry name" value="AMP-dep_synth/lig_dom"/>
</dbReference>
<proteinExistence type="predicted"/>
<dbReference type="Pfam" id="PF00501">
    <property type="entry name" value="AMP-binding"/>
    <property type="match status" value="1"/>
</dbReference>
<dbReference type="AlphaFoldDB" id="A0A934HV58"/>
<keyword evidence="3" id="KW-1185">Reference proteome</keyword>
<dbReference type="PANTHER" id="PTHR36932">
    <property type="entry name" value="CAPSULAR POLYSACCHARIDE BIOSYNTHESIS PROTEIN"/>
    <property type="match status" value="1"/>
</dbReference>
<dbReference type="GO" id="GO:0016874">
    <property type="term" value="F:ligase activity"/>
    <property type="evidence" value="ECO:0007669"/>
    <property type="project" value="UniProtKB-KW"/>
</dbReference>
<gene>
    <name evidence="2" type="ORF">I6U51_07340</name>
</gene>
<dbReference type="PANTHER" id="PTHR36932:SF1">
    <property type="entry name" value="CAPSULAR POLYSACCHARIDE BIOSYNTHESIS PROTEIN"/>
    <property type="match status" value="1"/>
</dbReference>
<dbReference type="NCBIfam" id="NF045666">
    <property type="entry name" value="DVU1553_fam_AMP"/>
    <property type="match status" value="1"/>
</dbReference>
<evidence type="ECO:0000313" key="3">
    <source>
        <dbReference type="Proteomes" id="UP000622687"/>
    </source>
</evidence>
<accession>A0A934HV58</accession>
<reference evidence="2" key="1">
    <citation type="submission" date="2020-12" db="EMBL/GenBank/DDBJ databases">
        <title>Clostridium thailandense sp. nov., a novel acetogenic bacterium isolated from peat land soil in Thailand.</title>
        <authorList>
            <person name="Chaikitkaew S."/>
            <person name="Birkeland N.K."/>
        </authorList>
    </citation>
    <scope>NUCLEOTIDE SEQUENCE</scope>
    <source>
        <strain evidence="2">DSM 17425</strain>
    </source>
</reference>
<evidence type="ECO:0000313" key="2">
    <source>
        <dbReference type="EMBL" id="MBI6872524.1"/>
    </source>
</evidence>
<dbReference type="RefSeq" id="WP_211142030.1">
    <property type="nucleotide sequence ID" value="NZ_JAEEGB010000007.1"/>
</dbReference>
<dbReference type="InterPro" id="IPR042099">
    <property type="entry name" value="ANL_N_sf"/>
</dbReference>
<dbReference type="EMBL" id="JAEEGB010000007">
    <property type="protein sequence ID" value="MBI6872524.1"/>
    <property type="molecule type" value="Genomic_DNA"/>
</dbReference>
<dbReference type="SUPFAM" id="SSF56801">
    <property type="entry name" value="Acetyl-CoA synthetase-like"/>
    <property type="match status" value="1"/>
</dbReference>
<keyword evidence="2" id="KW-0436">Ligase</keyword>
<name>A0A934HV58_9CLOT</name>
<comment type="caution">
    <text evidence="2">The sequence shown here is derived from an EMBL/GenBank/DDBJ whole genome shotgun (WGS) entry which is preliminary data.</text>
</comment>
<dbReference type="InterPro" id="IPR053158">
    <property type="entry name" value="CapK_Type1_Caps_Biosynth"/>
</dbReference>
<dbReference type="Proteomes" id="UP000622687">
    <property type="component" value="Unassembled WGS sequence"/>
</dbReference>
<feature type="domain" description="AMP-dependent synthetase/ligase" evidence="1">
    <location>
        <begin position="91"/>
        <end position="288"/>
    </location>
</feature>